<dbReference type="GO" id="GO:0032511">
    <property type="term" value="P:late endosome to vacuole transport via multivesicular body sorting pathway"/>
    <property type="evidence" value="ECO:0007669"/>
    <property type="project" value="TreeGrafter"/>
</dbReference>
<gene>
    <name evidence="2" type="ORF">O181_034732</name>
</gene>
<dbReference type="GO" id="GO:0005771">
    <property type="term" value="C:multivesicular body"/>
    <property type="evidence" value="ECO:0007669"/>
    <property type="project" value="TreeGrafter"/>
</dbReference>
<evidence type="ECO:0000313" key="3">
    <source>
        <dbReference type="Proteomes" id="UP000765509"/>
    </source>
</evidence>
<dbReference type="GO" id="GO:0009898">
    <property type="term" value="C:cytoplasmic side of plasma membrane"/>
    <property type="evidence" value="ECO:0007669"/>
    <property type="project" value="TreeGrafter"/>
</dbReference>
<evidence type="ECO:0008006" key="4">
    <source>
        <dbReference type="Google" id="ProtNLM"/>
    </source>
</evidence>
<dbReference type="PANTHER" id="PTHR22761">
    <property type="entry name" value="CHARGED MULTIVESICULAR BODY PROTEIN"/>
    <property type="match status" value="1"/>
</dbReference>
<dbReference type="InterPro" id="IPR012337">
    <property type="entry name" value="RNaseH-like_sf"/>
</dbReference>
<dbReference type="OrthoDB" id="10250120at2759"/>
<dbReference type="PANTHER" id="PTHR22761:SF96">
    <property type="entry name" value="BCDNA.GH08385"/>
    <property type="match status" value="1"/>
</dbReference>
<sequence>MSIASIVEQPDGTDLNYGSIISQTVQLGSYLGQSPQQREQFVTAVRLFHDDIKSNMLLTNVCTRWNSTYIMLECALSLKEAYNQFCAPANMEQYHLTLLKWDKFSFMINFLQPLDEATGIICGSKYPTIKYALPLYISLIRHIHQFAQKEWPLAPLLTGSPEGNPRLASSGGHPPWDLLRPARLERIWALSAEPNGQQELSPNPRDHSFPKSRLHPRQQQIHTESFHRVLVSCKKSFMMIIDVSNDIMDHLKTQPEFKSQDRIESLYSDFTSAKHSNPAGFQSNNSFWARIVGDILRLGLQPTQSDSNQPPDRLVLHFNDELFESFRIPVIGKPFGLCCSIWSLSSFSLPRSDAIFTPISTFYSTLGWSDHSTGFGQSLLRSISWASINLFGASYFDPHHKFQQLDLQQKFSAVKIDWVNLPLLYDVADRVIELYEKNFIGLSPSIDCLFTYSQFQDQLTKELFPSSKFSSQLSKPDLNVLIKHLERDRRVLSSEAGTIKFILPQFLQTNRFGRRSSKIDPPSINETDRGILSVKQTLYQLTHQIQILEAQIDHRTTAARKYVQKSQPKLAASHLKARASLKEVLDRRLGSLDTLQKVYMKIEQASTDVEIMAAYETSTGTLKKLLSNPTLNFNHVEHTIDNLHEVLADMKEIDETIEMGNKAGDSMMDEEELATELAKLVSTEKPEEASSVMDDLEGRLRNLAVPQDSSINLPSTSNNPNQASAVQEDSPVLAS</sequence>
<dbReference type="InterPro" id="IPR005024">
    <property type="entry name" value="Snf7_fam"/>
</dbReference>
<feature type="region of interest" description="Disordered" evidence="1">
    <location>
        <begin position="195"/>
        <end position="218"/>
    </location>
</feature>
<feature type="compositionally biased region" description="Polar residues" evidence="1">
    <location>
        <begin position="707"/>
        <end position="727"/>
    </location>
</feature>
<dbReference type="Gene3D" id="6.10.140.1230">
    <property type="match status" value="1"/>
</dbReference>
<dbReference type="SUPFAM" id="SSF53098">
    <property type="entry name" value="Ribonuclease H-like"/>
    <property type="match status" value="1"/>
</dbReference>
<evidence type="ECO:0000313" key="2">
    <source>
        <dbReference type="EMBL" id="MBW0495017.1"/>
    </source>
</evidence>
<dbReference type="Proteomes" id="UP000765509">
    <property type="component" value="Unassembled WGS sequence"/>
</dbReference>
<evidence type="ECO:0000256" key="1">
    <source>
        <dbReference type="SAM" id="MobiDB-lite"/>
    </source>
</evidence>
<dbReference type="Pfam" id="PF03357">
    <property type="entry name" value="Snf7"/>
    <property type="match status" value="1"/>
</dbReference>
<feature type="region of interest" description="Disordered" evidence="1">
    <location>
        <begin position="706"/>
        <end position="735"/>
    </location>
</feature>
<keyword evidence="3" id="KW-1185">Reference proteome</keyword>
<dbReference type="GO" id="GO:0000815">
    <property type="term" value="C:ESCRT III complex"/>
    <property type="evidence" value="ECO:0007669"/>
    <property type="project" value="TreeGrafter"/>
</dbReference>
<reference evidence="2" key="1">
    <citation type="submission" date="2021-03" db="EMBL/GenBank/DDBJ databases">
        <title>Draft genome sequence of rust myrtle Austropuccinia psidii MF-1, a brazilian biotype.</title>
        <authorList>
            <person name="Quecine M.C."/>
            <person name="Pachon D.M.R."/>
            <person name="Bonatelli M.L."/>
            <person name="Correr F.H."/>
            <person name="Franceschini L.M."/>
            <person name="Leite T.F."/>
            <person name="Margarido G.R.A."/>
            <person name="Almeida C.A."/>
            <person name="Ferrarezi J.A."/>
            <person name="Labate C.A."/>
        </authorList>
    </citation>
    <scope>NUCLEOTIDE SEQUENCE</scope>
    <source>
        <strain evidence="2">MF-1</strain>
    </source>
</reference>
<accession>A0A9Q3D777</accession>
<protein>
    <recommendedName>
        <fullName evidence="4">Charged multivesicular body protein 7</fullName>
    </recommendedName>
</protein>
<dbReference type="AlphaFoldDB" id="A0A9Q3D777"/>
<dbReference type="GO" id="GO:0006900">
    <property type="term" value="P:vesicle budding from membrane"/>
    <property type="evidence" value="ECO:0007669"/>
    <property type="project" value="TreeGrafter"/>
</dbReference>
<organism evidence="2 3">
    <name type="scientific">Austropuccinia psidii MF-1</name>
    <dbReference type="NCBI Taxonomy" id="1389203"/>
    <lineage>
        <taxon>Eukaryota</taxon>
        <taxon>Fungi</taxon>
        <taxon>Dikarya</taxon>
        <taxon>Basidiomycota</taxon>
        <taxon>Pucciniomycotina</taxon>
        <taxon>Pucciniomycetes</taxon>
        <taxon>Pucciniales</taxon>
        <taxon>Sphaerophragmiaceae</taxon>
        <taxon>Austropuccinia</taxon>
    </lineage>
</organism>
<comment type="caution">
    <text evidence="2">The sequence shown here is derived from an EMBL/GenBank/DDBJ whole genome shotgun (WGS) entry which is preliminary data.</text>
</comment>
<proteinExistence type="predicted"/>
<name>A0A9Q3D777_9BASI</name>
<dbReference type="EMBL" id="AVOT02012875">
    <property type="protein sequence ID" value="MBW0495017.1"/>
    <property type="molecule type" value="Genomic_DNA"/>
</dbReference>